<comment type="caution">
    <text evidence="2">The sequence shown here is derived from an EMBL/GenBank/DDBJ whole genome shotgun (WGS) entry which is preliminary data.</text>
</comment>
<dbReference type="GeneID" id="73331897"/>
<feature type="region of interest" description="Disordered" evidence="1">
    <location>
        <begin position="300"/>
        <end position="348"/>
    </location>
</feature>
<accession>A0AA37PEU8</accession>
<sequence length="412" mass="45644">MASEDSNKNKDFKSVRRNLWPAAHPMMKTSEMESQQKKLADDIQQQQTNASSPVEDERHDAFSTSIEKTIREMKPAGGFPNEDSTGSSLTDEERREAFLADLYEGPYVNIGRPILVPVPRLGRTNFRGANALIVDGSSNDIQSLSRFRNNSPGVDDGPATPGSTRAPLTPIHLRSLSVDEAPRSNKVVRLEKRENTGMDIDHAIFDPNRKDFVALETKGKAIDSAQIDSAMDIEKNEAKPAPSTPPHHPPGFKWVDSPYVATPERPRTAKTAPGVMSVCDDMEADESPSLRRQMERLRVTSAGALNSCPTASSGSFSRPTGRPQGPRPYFFGFPVPRTPTMGKRGRGEFEKTITLSGRDVAREREILARFAAAAKDEEYEEDEKEEGEVEDEDDEDTPKASVLNRRMDVDEE</sequence>
<dbReference type="EMBL" id="BQXU01000042">
    <property type="protein sequence ID" value="GKT50914.1"/>
    <property type="molecule type" value="Genomic_DNA"/>
</dbReference>
<feature type="compositionally biased region" description="Polar residues" evidence="1">
    <location>
        <begin position="43"/>
        <end position="52"/>
    </location>
</feature>
<gene>
    <name evidence="2" type="ORF">ColSpa_11095</name>
</gene>
<dbReference type="RefSeq" id="XP_049133264.1">
    <property type="nucleotide sequence ID" value="XM_049277307.1"/>
</dbReference>
<keyword evidence="3" id="KW-1185">Reference proteome</keyword>
<feature type="compositionally biased region" description="Polar residues" evidence="1">
    <location>
        <begin position="303"/>
        <end position="318"/>
    </location>
</feature>
<feature type="compositionally biased region" description="Acidic residues" evidence="1">
    <location>
        <begin position="377"/>
        <end position="396"/>
    </location>
</feature>
<feature type="region of interest" description="Disordered" evidence="1">
    <location>
        <begin position="71"/>
        <end position="90"/>
    </location>
</feature>
<feature type="region of interest" description="Disordered" evidence="1">
    <location>
        <begin position="1"/>
        <end position="61"/>
    </location>
</feature>
<feature type="compositionally biased region" description="Basic and acidic residues" evidence="1">
    <location>
        <begin position="30"/>
        <end position="41"/>
    </location>
</feature>
<dbReference type="Proteomes" id="UP001055115">
    <property type="component" value="Unassembled WGS sequence"/>
</dbReference>
<dbReference type="AlphaFoldDB" id="A0AA37PEU8"/>
<organism evidence="2 3">
    <name type="scientific">Colletotrichum spaethianum</name>
    <dbReference type="NCBI Taxonomy" id="700344"/>
    <lineage>
        <taxon>Eukaryota</taxon>
        <taxon>Fungi</taxon>
        <taxon>Dikarya</taxon>
        <taxon>Ascomycota</taxon>
        <taxon>Pezizomycotina</taxon>
        <taxon>Sordariomycetes</taxon>
        <taxon>Hypocreomycetidae</taxon>
        <taxon>Glomerellales</taxon>
        <taxon>Glomerellaceae</taxon>
        <taxon>Colletotrichum</taxon>
        <taxon>Colletotrichum spaethianum species complex</taxon>
    </lineage>
</organism>
<feature type="region of interest" description="Disordered" evidence="1">
    <location>
        <begin position="371"/>
        <end position="412"/>
    </location>
</feature>
<proteinExistence type="predicted"/>
<feature type="region of interest" description="Disordered" evidence="1">
    <location>
        <begin position="236"/>
        <end position="259"/>
    </location>
</feature>
<reference evidence="2 3" key="1">
    <citation type="submission" date="2022-03" db="EMBL/GenBank/DDBJ databases">
        <title>Genome data of Colletotrichum spp.</title>
        <authorList>
            <person name="Utami Y.D."/>
            <person name="Hiruma K."/>
        </authorList>
    </citation>
    <scope>NUCLEOTIDE SEQUENCE [LARGE SCALE GENOMIC DNA]</scope>
    <source>
        <strain evidence="2 3">MAFF 239500</strain>
    </source>
</reference>
<feature type="compositionally biased region" description="Basic and acidic residues" evidence="1">
    <location>
        <begin position="1"/>
        <end position="14"/>
    </location>
</feature>
<evidence type="ECO:0000256" key="1">
    <source>
        <dbReference type="SAM" id="MobiDB-lite"/>
    </source>
</evidence>
<evidence type="ECO:0000313" key="2">
    <source>
        <dbReference type="EMBL" id="GKT50914.1"/>
    </source>
</evidence>
<evidence type="ECO:0000313" key="3">
    <source>
        <dbReference type="Proteomes" id="UP001055115"/>
    </source>
</evidence>
<feature type="region of interest" description="Disordered" evidence="1">
    <location>
        <begin position="146"/>
        <end position="169"/>
    </location>
</feature>
<name>A0AA37PEU8_9PEZI</name>
<protein>
    <submittedName>
        <fullName evidence="2">Uncharacterized protein</fullName>
    </submittedName>
</protein>